<feature type="region of interest" description="Disordered" evidence="4">
    <location>
        <begin position="156"/>
        <end position="265"/>
    </location>
</feature>
<evidence type="ECO:0000256" key="3">
    <source>
        <dbReference type="PROSITE-ProRule" id="PRU00267"/>
    </source>
</evidence>
<dbReference type="RefSeq" id="XP_068364195.1">
    <property type="nucleotide sequence ID" value="XM_068491611.1"/>
</dbReference>
<evidence type="ECO:0000256" key="2">
    <source>
        <dbReference type="ARBA" id="ARBA00023242"/>
    </source>
</evidence>
<reference evidence="6" key="1">
    <citation type="submission" date="2016-10" db="EMBL/GenBank/DDBJ databases">
        <authorList>
            <person name="Benchimol M."/>
            <person name="Almeida L.G."/>
            <person name="Vasconcelos A.T."/>
            <person name="Perreira-Neves A."/>
            <person name="Rosa I.A."/>
            <person name="Tasca T."/>
            <person name="Bogo M.R."/>
            <person name="de Souza W."/>
        </authorList>
    </citation>
    <scope>NUCLEOTIDE SEQUENCE [LARGE SCALE GENOMIC DNA]</scope>
    <source>
        <strain evidence="6">K</strain>
    </source>
</reference>
<dbReference type="SUPFAM" id="SSF47095">
    <property type="entry name" value="HMG-box"/>
    <property type="match status" value="2"/>
</dbReference>
<evidence type="ECO:0000256" key="1">
    <source>
        <dbReference type="ARBA" id="ARBA00023125"/>
    </source>
</evidence>
<feature type="domain" description="HMG box" evidence="5">
    <location>
        <begin position="92"/>
        <end position="160"/>
    </location>
</feature>
<comment type="caution">
    <text evidence="6">The sequence shown here is derived from an EMBL/GenBank/DDBJ whole genome shotgun (WGS) entry which is preliminary data.</text>
</comment>
<dbReference type="AlphaFoldDB" id="A0A1J4KIL4"/>
<sequence length="361" mass="41386">MNYVRKPNLIPFLNYARVNKGKIQKANPKLGGREISKILGNMWANEPIEVRERFKVQSKAEMDAISESVQKKIKKRKNDDDLIDEIKVEKKSNQTSNPFFMYVNDKKSEVAKDNPNVDYREIVRILAAMWNSESQEVRNFYGQVANKIKEDIENENNQQPNESLFPQSINNDDEFSNEESNPTFNDELNDTSNDSSSDASKDTSNITINDAFNGTSNDTSNDESNNTLNETSNLTFNDASNDTSKRKSNRATNNPKTPRKIKRKQNQIFTEKFNDKRVKFPFINHYQDLPFPQMINNENGKCSSHPLSVLSIRVNKLSSSSDEENTDESIAPYFMNYNRCSSSDFTISGGIFNDLMTRLNK</sequence>
<dbReference type="PROSITE" id="PS50118">
    <property type="entry name" value="HMG_BOX_2"/>
    <property type="match status" value="1"/>
</dbReference>
<keyword evidence="2 3" id="KW-0539">Nucleus</keyword>
<feature type="compositionally biased region" description="Polar residues" evidence="4">
    <location>
        <begin position="158"/>
        <end position="169"/>
    </location>
</feature>
<dbReference type="Gene3D" id="1.10.30.10">
    <property type="entry name" value="High mobility group box domain"/>
    <property type="match status" value="2"/>
</dbReference>
<organism evidence="6 7">
    <name type="scientific">Tritrichomonas foetus</name>
    <dbReference type="NCBI Taxonomy" id="1144522"/>
    <lineage>
        <taxon>Eukaryota</taxon>
        <taxon>Metamonada</taxon>
        <taxon>Parabasalia</taxon>
        <taxon>Tritrichomonadida</taxon>
        <taxon>Tritrichomonadidae</taxon>
        <taxon>Tritrichomonas</taxon>
    </lineage>
</organism>
<dbReference type="GO" id="GO:0010468">
    <property type="term" value="P:regulation of gene expression"/>
    <property type="evidence" value="ECO:0007669"/>
    <property type="project" value="TreeGrafter"/>
</dbReference>
<name>A0A1J4KIL4_9EUKA</name>
<dbReference type="PANTHER" id="PTHR46040:SF3">
    <property type="entry name" value="HIGH MOBILITY GROUP PROTEIN 2"/>
    <property type="match status" value="1"/>
</dbReference>
<dbReference type="CDD" id="cd00084">
    <property type="entry name" value="HMG-box_SF"/>
    <property type="match status" value="1"/>
</dbReference>
<feature type="compositionally biased region" description="Low complexity" evidence="4">
    <location>
        <begin position="215"/>
        <end position="235"/>
    </location>
</feature>
<dbReference type="EMBL" id="MLAK01000594">
    <property type="protein sequence ID" value="OHT11059.1"/>
    <property type="molecule type" value="Genomic_DNA"/>
</dbReference>
<evidence type="ECO:0000256" key="4">
    <source>
        <dbReference type="SAM" id="MobiDB-lite"/>
    </source>
</evidence>
<dbReference type="GO" id="GO:0003677">
    <property type="term" value="F:DNA binding"/>
    <property type="evidence" value="ECO:0007669"/>
    <property type="project" value="UniProtKB-UniRule"/>
</dbReference>
<keyword evidence="7" id="KW-1185">Reference proteome</keyword>
<dbReference type="InterPro" id="IPR036910">
    <property type="entry name" value="HMG_box_dom_sf"/>
</dbReference>
<evidence type="ECO:0000313" key="6">
    <source>
        <dbReference type="EMBL" id="OHT11059.1"/>
    </source>
</evidence>
<proteinExistence type="predicted"/>
<feature type="compositionally biased region" description="Low complexity" evidence="4">
    <location>
        <begin position="190"/>
        <end position="205"/>
    </location>
</feature>
<dbReference type="Pfam" id="PF00505">
    <property type="entry name" value="HMG_box"/>
    <property type="match status" value="2"/>
</dbReference>
<dbReference type="InterPro" id="IPR009071">
    <property type="entry name" value="HMG_box_dom"/>
</dbReference>
<feature type="DNA-binding region" description="HMG box" evidence="3">
    <location>
        <begin position="92"/>
        <end position="160"/>
    </location>
</feature>
<evidence type="ECO:0000313" key="7">
    <source>
        <dbReference type="Proteomes" id="UP000179807"/>
    </source>
</evidence>
<keyword evidence="1 3" id="KW-0238">DNA-binding</keyword>
<accession>A0A1J4KIL4</accession>
<dbReference type="GO" id="GO:0005634">
    <property type="term" value="C:nucleus"/>
    <property type="evidence" value="ECO:0007669"/>
    <property type="project" value="UniProtKB-UniRule"/>
</dbReference>
<dbReference type="VEuPathDB" id="TrichDB:TRFO_03963"/>
<dbReference type="OrthoDB" id="6247875at2759"/>
<dbReference type="SMART" id="SM00398">
    <property type="entry name" value="HMG"/>
    <property type="match status" value="2"/>
</dbReference>
<gene>
    <name evidence="6" type="ORF">TRFO_03963</name>
</gene>
<dbReference type="GeneID" id="94826315"/>
<dbReference type="Proteomes" id="UP000179807">
    <property type="component" value="Unassembled WGS sequence"/>
</dbReference>
<evidence type="ECO:0000259" key="5">
    <source>
        <dbReference type="PROSITE" id="PS50118"/>
    </source>
</evidence>
<dbReference type="InterPro" id="IPR051965">
    <property type="entry name" value="ChromReg_NeuronalGeneExpr"/>
</dbReference>
<protein>
    <recommendedName>
        <fullName evidence="5">HMG box domain-containing protein</fullName>
    </recommendedName>
</protein>
<dbReference type="PANTHER" id="PTHR46040">
    <property type="entry name" value="HIGH MOBILITY GROUP PROTEIN 2"/>
    <property type="match status" value="1"/>
</dbReference>